<feature type="region of interest" description="Disordered" evidence="4">
    <location>
        <begin position="338"/>
        <end position="382"/>
    </location>
</feature>
<feature type="compositionally biased region" description="Low complexity" evidence="4">
    <location>
        <begin position="114"/>
        <end position="123"/>
    </location>
</feature>
<proteinExistence type="inferred from homology"/>
<feature type="compositionally biased region" description="Basic and acidic residues" evidence="4">
    <location>
        <begin position="425"/>
        <end position="437"/>
    </location>
</feature>
<feature type="compositionally biased region" description="Polar residues" evidence="4">
    <location>
        <begin position="1"/>
        <end position="12"/>
    </location>
</feature>
<sequence>MKRKTAANNRGSSIVIEASNRKARRKELRNSKKIKKKQQNKHHDVPTPTATGDAKPKKKKLKTDNSSDISSSKRVQFSSTVDEKIIPIKSNPSITTSLLKKSRRDHTADETSSKKNSFNTSTTHYDNLDDETAAALRRDDMEIEYLESSLGIRKTGNKKGNRELNREYAKNEGFGDDFGDFLMGLDSLVERVVSGKERSGEEEEGSADGLEDDGISSDESEKEGDASDDASFDRSMSDDEAGQLIEMSPDEKRDASDDGLCDQSFYDNLDEETALAFRNDDAEIADLESKLGLSTDDKKSKKKLNKEFAKSFSGYGEDFGDFLDELDSLAYRVGMGKIADEKSVNESEEEASDAQSIDGSSDDSEDGSSQESDASEVKTKKAADHDVAFTYRPASGEDIYGNKIDSNSTDDSKPTKYIPPHLRKKMEQESAKDNVDDAAAKMKSVVQTADPDTLRLIQRSLNNSLNRLSENTLESVSKSLAALYAQYPFHDMNTCMWKNIQSACIPPAMVMSGLIPLYIAAVSGVHWIGGDQIQLGGCLIEWSTKQLHDLLEKGRSADDEERLEFVNKEAANSLLIVCYLYNYGVVHCSLIYDIVKDLIKSFCEIDVESLLLILSHCGQQLRSDDPSALREIILMVKEQAQHDVVSTYSAQNKVDSSRVEFMLSTITELKNNKPRKQDAAIREKTATFKKCIGRLKSSASNSLLVKGTGTCLKITLQDILNAETKGRWWIMGASWAGNQKFKSGDDELVEDVHLDVTHDSHPDGKSKKDSDEEKLLALASSQRMNTDTRRSIFCIVMTSSDCNDAFAKLSRAELLKPKNERDVIRVLVHCCGEEKSFNPFYAHLIMRVCEYQPKSKFTLMLSFWDIFKQLDAFNDRKTANLAKLLAKLLMGTKEKYLTIGALKRIDFSPTEISDQVVLFLSIVMTNIFETVGGAEMIRDIFDVNYGKKNQPQKSKRKRPRDVFDSEDEDNVVQPESKREDLNELRENIGTFLLQYVKSNPKNVEGSKWSENFTNAVNICESNK</sequence>
<evidence type="ECO:0000256" key="3">
    <source>
        <dbReference type="ARBA" id="ARBA00023242"/>
    </source>
</evidence>
<evidence type="ECO:0000256" key="2">
    <source>
        <dbReference type="ARBA" id="ARBA00006856"/>
    </source>
</evidence>
<name>A0ABD3NZ38_9STRA</name>
<comment type="subcellular location">
    <subcellularLocation>
        <location evidence="1">Nucleus</location>
        <location evidence="1">Nucleolus</location>
    </subcellularLocation>
</comment>
<keyword evidence="7" id="KW-1185">Reference proteome</keyword>
<feature type="compositionally biased region" description="Polar residues" evidence="4">
    <location>
        <begin position="66"/>
        <end position="80"/>
    </location>
</feature>
<comment type="caution">
    <text evidence="6">The sequence shown here is derived from an EMBL/GenBank/DDBJ whole genome shotgun (WGS) entry which is preliminary data.</text>
</comment>
<organism evidence="6 7">
    <name type="scientific">Cyclotella atomus</name>
    <dbReference type="NCBI Taxonomy" id="382360"/>
    <lineage>
        <taxon>Eukaryota</taxon>
        <taxon>Sar</taxon>
        <taxon>Stramenopiles</taxon>
        <taxon>Ochrophyta</taxon>
        <taxon>Bacillariophyta</taxon>
        <taxon>Coscinodiscophyceae</taxon>
        <taxon>Thalassiosirophycidae</taxon>
        <taxon>Stephanodiscales</taxon>
        <taxon>Stephanodiscaceae</taxon>
        <taxon>Cyclotella</taxon>
    </lineage>
</organism>
<evidence type="ECO:0000259" key="5">
    <source>
        <dbReference type="PROSITE" id="PS51366"/>
    </source>
</evidence>
<evidence type="ECO:0000313" key="6">
    <source>
        <dbReference type="EMBL" id="KAL3780943.1"/>
    </source>
</evidence>
<dbReference type="SMART" id="SM00543">
    <property type="entry name" value="MIF4G"/>
    <property type="match status" value="1"/>
</dbReference>
<dbReference type="SMART" id="SM00544">
    <property type="entry name" value="MA3"/>
    <property type="match status" value="1"/>
</dbReference>
<dbReference type="PANTHER" id="PTHR18034">
    <property type="entry name" value="CELL CYCLE CONTROL PROTEIN CWF22-RELATED"/>
    <property type="match status" value="1"/>
</dbReference>
<dbReference type="Gene3D" id="1.25.40.180">
    <property type="match status" value="1"/>
</dbReference>
<dbReference type="InterPro" id="IPR003891">
    <property type="entry name" value="Initiation_fac_eIF4g_MI"/>
</dbReference>
<dbReference type="Pfam" id="PF02847">
    <property type="entry name" value="MA3"/>
    <property type="match status" value="1"/>
</dbReference>
<feature type="compositionally biased region" description="Basic residues" evidence="4">
    <location>
        <begin position="21"/>
        <end position="40"/>
    </location>
</feature>
<feature type="region of interest" description="Disordered" evidence="4">
    <location>
        <begin position="399"/>
        <end position="437"/>
    </location>
</feature>
<evidence type="ECO:0000313" key="7">
    <source>
        <dbReference type="Proteomes" id="UP001530400"/>
    </source>
</evidence>
<protein>
    <recommendedName>
        <fullName evidence="5">MI domain-containing protein</fullName>
    </recommendedName>
</protein>
<evidence type="ECO:0000256" key="4">
    <source>
        <dbReference type="SAM" id="MobiDB-lite"/>
    </source>
</evidence>
<dbReference type="AlphaFoldDB" id="A0ABD3NZ38"/>
<reference evidence="6 7" key="1">
    <citation type="submission" date="2024-10" db="EMBL/GenBank/DDBJ databases">
        <title>Updated reference genomes for cyclostephanoid diatoms.</title>
        <authorList>
            <person name="Roberts W.R."/>
            <person name="Alverson A.J."/>
        </authorList>
    </citation>
    <scope>NUCLEOTIDE SEQUENCE [LARGE SCALE GENOMIC DNA]</scope>
    <source>
        <strain evidence="6 7">AJA010-31</strain>
    </source>
</reference>
<dbReference type="InterPro" id="IPR016024">
    <property type="entry name" value="ARM-type_fold"/>
</dbReference>
<evidence type="ECO:0000256" key="1">
    <source>
        <dbReference type="ARBA" id="ARBA00004604"/>
    </source>
</evidence>
<accession>A0ABD3NZ38</accession>
<feature type="compositionally biased region" description="Acidic residues" evidence="4">
    <location>
        <begin position="200"/>
        <end position="230"/>
    </location>
</feature>
<gene>
    <name evidence="6" type="ORF">ACHAWO_003983</name>
</gene>
<dbReference type="GO" id="GO:0005730">
    <property type="term" value="C:nucleolus"/>
    <property type="evidence" value="ECO:0007669"/>
    <property type="project" value="UniProtKB-SubCell"/>
</dbReference>
<feature type="region of interest" description="Disordered" evidence="4">
    <location>
        <begin position="193"/>
        <end position="264"/>
    </location>
</feature>
<dbReference type="PROSITE" id="PS51366">
    <property type="entry name" value="MI"/>
    <property type="match status" value="1"/>
</dbReference>
<comment type="similarity">
    <text evidence="2">Belongs to the CWC22 family.</text>
</comment>
<feature type="compositionally biased region" description="Polar residues" evidence="4">
    <location>
        <begin position="90"/>
        <end position="99"/>
    </location>
</feature>
<dbReference type="InterPro" id="IPR050781">
    <property type="entry name" value="CWC22_splicing_factor"/>
</dbReference>
<dbReference type="EMBL" id="JALLPJ020000868">
    <property type="protein sequence ID" value="KAL3780943.1"/>
    <property type="molecule type" value="Genomic_DNA"/>
</dbReference>
<dbReference type="Pfam" id="PF02854">
    <property type="entry name" value="MIF4G"/>
    <property type="match status" value="1"/>
</dbReference>
<dbReference type="Proteomes" id="UP001530400">
    <property type="component" value="Unassembled WGS sequence"/>
</dbReference>
<dbReference type="PANTHER" id="PTHR18034:SF4">
    <property type="entry name" value="NUCLEOLAR MIF4G DOMAIN-CONTAINING PROTEIN 1"/>
    <property type="match status" value="1"/>
</dbReference>
<feature type="region of interest" description="Disordered" evidence="4">
    <location>
        <begin position="1"/>
        <end position="125"/>
    </location>
</feature>
<keyword evidence="3" id="KW-0539">Nucleus</keyword>
<dbReference type="InterPro" id="IPR003890">
    <property type="entry name" value="MIF4G-like_typ-3"/>
</dbReference>
<feature type="region of interest" description="Disordered" evidence="4">
    <location>
        <begin position="948"/>
        <end position="979"/>
    </location>
</feature>
<feature type="domain" description="MI" evidence="5">
    <location>
        <begin position="787"/>
        <end position="904"/>
    </location>
</feature>
<dbReference type="SUPFAM" id="SSF48371">
    <property type="entry name" value="ARM repeat"/>
    <property type="match status" value="1"/>
</dbReference>